<sequence>MITINLYSVLFLVFLGLIWILEVWLARRQFRHVRLHRAQVPPLFQDHIPLAAHQKAADYTVAKLQLGVISNGLGVAIVLLWTLGGGLAWLDSLWRELGWNDLGTGIAVLLSFVFIGTLLDLPVRIYRTFVLEQNFGFNRTTGWLFFQDFLKQGALMFLLGIPLAAGALWLMEHAGSYWWLYLWLSWLSLIFLMMWAYPAFIAPWFNTFTPLTDESLRQRVEGLLARCGFKSQGIFVMDGSRRSGHGNAYFTGLGNNKRIVFFDTLLESLNSEQIEAVLAHELGHFKRRHIFKNLIMMALLSFAGLALLGWLSAQPAFYQGLGVGYPSHYMALALFMLVAPVLTFFLHPFLTYLSRRYEFEADEFAVKMTNGQALAQALVKLYKENAGTLTPDPIHSAVYDSHPPAPVRLAHLQAQGAR</sequence>
<evidence type="ECO:0000256" key="13">
    <source>
        <dbReference type="RuleBase" id="RU003983"/>
    </source>
</evidence>
<dbReference type="EMBL" id="JPGN01000010">
    <property type="protein sequence ID" value="KFI20710.1"/>
    <property type="molecule type" value="Genomic_DNA"/>
</dbReference>
<evidence type="ECO:0000256" key="8">
    <source>
        <dbReference type="ARBA" id="ARBA00022989"/>
    </source>
</evidence>
<dbReference type="GO" id="GO:0004222">
    <property type="term" value="F:metalloendopeptidase activity"/>
    <property type="evidence" value="ECO:0007669"/>
    <property type="project" value="InterPro"/>
</dbReference>
<evidence type="ECO:0000256" key="4">
    <source>
        <dbReference type="ARBA" id="ARBA00022723"/>
    </source>
</evidence>
<dbReference type="GO" id="GO:0071586">
    <property type="term" value="P:CAAX-box protein processing"/>
    <property type="evidence" value="ECO:0007669"/>
    <property type="project" value="InterPro"/>
</dbReference>
<evidence type="ECO:0000256" key="7">
    <source>
        <dbReference type="ARBA" id="ARBA00022833"/>
    </source>
</evidence>
<feature type="domain" description="Peptidase M48" evidence="15">
    <location>
        <begin position="210"/>
        <end position="414"/>
    </location>
</feature>
<dbReference type="OrthoDB" id="9781930at2"/>
<feature type="transmembrane region" description="Helical" evidence="14">
    <location>
        <begin position="6"/>
        <end position="26"/>
    </location>
</feature>
<dbReference type="InterPro" id="IPR001915">
    <property type="entry name" value="Peptidase_M48"/>
</dbReference>
<reference evidence="17 18" key="1">
    <citation type="submission" date="2014-07" db="EMBL/GenBank/DDBJ databases">
        <title>Comparative analysis of Nitrosococcus oceani genome inventories of strains from Pacific and Atlantic gyres.</title>
        <authorList>
            <person name="Lim C.K."/>
            <person name="Wang L."/>
            <person name="Sayavedra-Soto L.A."/>
            <person name="Klotz M.G."/>
        </authorList>
    </citation>
    <scope>NUCLEOTIDE SEQUENCE [LARGE SCALE GENOMIC DNA]</scope>
    <source>
        <strain evidence="17 18">C-27</strain>
    </source>
</reference>
<feature type="transmembrane region" description="Helical" evidence="14">
    <location>
        <begin position="177"/>
        <end position="197"/>
    </location>
</feature>
<feature type="binding site" evidence="12">
    <location>
        <position position="280"/>
    </location>
    <ligand>
        <name>Zn(2+)</name>
        <dbReference type="ChEBI" id="CHEBI:29105"/>
        <note>catalytic</note>
    </ligand>
</feature>
<evidence type="ECO:0000256" key="6">
    <source>
        <dbReference type="ARBA" id="ARBA00022824"/>
    </source>
</evidence>
<keyword evidence="3 14" id="KW-0812">Transmembrane</keyword>
<evidence type="ECO:0000259" key="15">
    <source>
        <dbReference type="Pfam" id="PF01435"/>
    </source>
</evidence>
<feature type="transmembrane region" description="Helical" evidence="14">
    <location>
        <begin position="153"/>
        <end position="171"/>
    </location>
</feature>
<dbReference type="Proteomes" id="UP000028839">
    <property type="component" value="Unassembled WGS sequence"/>
</dbReference>
<evidence type="ECO:0000256" key="3">
    <source>
        <dbReference type="ARBA" id="ARBA00022692"/>
    </source>
</evidence>
<feature type="active site" evidence="11">
    <location>
        <position position="281"/>
    </location>
</feature>
<evidence type="ECO:0000313" key="17">
    <source>
        <dbReference type="EMBL" id="KFI20710.1"/>
    </source>
</evidence>
<evidence type="ECO:0000256" key="10">
    <source>
        <dbReference type="ARBA" id="ARBA00023136"/>
    </source>
</evidence>
<evidence type="ECO:0000313" key="18">
    <source>
        <dbReference type="Proteomes" id="UP000028839"/>
    </source>
</evidence>
<evidence type="ECO:0000256" key="5">
    <source>
        <dbReference type="ARBA" id="ARBA00022801"/>
    </source>
</evidence>
<comment type="caution">
    <text evidence="17">The sequence shown here is derived from an EMBL/GenBank/DDBJ whole genome shotgun (WGS) entry which is preliminary data.</text>
</comment>
<keyword evidence="6" id="KW-0256">Endoplasmic reticulum</keyword>
<name>A0A0E2ZAF6_9GAMM</name>
<comment type="similarity">
    <text evidence="13">Belongs to the peptidase M48 family.</text>
</comment>
<dbReference type="Pfam" id="PF16491">
    <property type="entry name" value="Peptidase_M48_N"/>
    <property type="match status" value="1"/>
</dbReference>
<evidence type="ECO:0000256" key="14">
    <source>
        <dbReference type="SAM" id="Phobius"/>
    </source>
</evidence>
<feature type="domain" description="CAAX prenyl protease 1 N-terminal" evidence="16">
    <location>
        <begin position="29"/>
        <end position="207"/>
    </location>
</feature>
<comment type="subcellular location">
    <subcellularLocation>
        <location evidence="1">Endoplasmic reticulum membrane</location>
        <topology evidence="1">Multi-pass membrane protein</topology>
    </subcellularLocation>
</comment>
<dbReference type="PANTHER" id="PTHR10120">
    <property type="entry name" value="CAAX PRENYL PROTEASE 1"/>
    <property type="match status" value="1"/>
</dbReference>
<evidence type="ECO:0000256" key="2">
    <source>
        <dbReference type="ARBA" id="ARBA00022670"/>
    </source>
</evidence>
<feature type="active site" description="Proton donor" evidence="11">
    <location>
        <position position="362"/>
    </location>
</feature>
<evidence type="ECO:0000256" key="9">
    <source>
        <dbReference type="ARBA" id="ARBA00023049"/>
    </source>
</evidence>
<keyword evidence="10 14" id="KW-0472">Membrane</keyword>
<keyword evidence="4 12" id="KW-0479">Metal-binding</keyword>
<dbReference type="HOGENOM" id="CLU_025947_1_0_6"/>
<dbReference type="InterPro" id="IPR032456">
    <property type="entry name" value="Peptidase_M48_N"/>
</dbReference>
<dbReference type="Gene3D" id="3.30.2010.10">
    <property type="entry name" value="Metalloproteases ('zincins'), catalytic domain"/>
    <property type="match status" value="1"/>
</dbReference>
<evidence type="ECO:0000256" key="1">
    <source>
        <dbReference type="ARBA" id="ARBA00004477"/>
    </source>
</evidence>
<dbReference type="Pfam" id="PF01435">
    <property type="entry name" value="Peptidase_M48"/>
    <property type="match status" value="1"/>
</dbReference>
<protein>
    <submittedName>
        <fullName evidence="17">Peptidase M48</fullName>
    </submittedName>
</protein>
<evidence type="ECO:0000256" key="12">
    <source>
        <dbReference type="PIRSR" id="PIRSR627057-2"/>
    </source>
</evidence>
<evidence type="ECO:0000259" key="16">
    <source>
        <dbReference type="Pfam" id="PF16491"/>
    </source>
</evidence>
<organism evidence="17 18">
    <name type="scientific">Nitrosococcus oceani C-27</name>
    <dbReference type="NCBI Taxonomy" id="314279"/>
    <lineage>
        <taxon>Bacteria</taxon>
        <taxon>Pseudomonadati</taxon>
        <taxon>Pseudomonadota</taxon>
        <taxon>Gammaproteobacteria</taxon>
        <taxon>Chromatiales</taxon>
        <taxon>Chromatiaceae</taxon>
        <taxon>Nitrosococcus</taxon>
    </lineage>
</organism>
<feature type="transmembrane region" description="Helical" evidence="14">
    <location>
        <begin position="68"/>
        <end position="90"/>
    </location>
</feature>
<dbReference type="GO" id="GO:0046872">
    <property type="term" value="F:metal ion binding"/>
    <property type="evidence" value="ECO:0007669"/>
    <property type="project" value="UniProtKB-KW"/>
</dbReference>
<dbReference type="InterPro" id="IPR027057">
    <property type="entry name" value="CAXX_Prtase_1"/>
</dbReference>
<evidence type="ECO:0000256" key="11">
    <source>
        <dbReference type="PIRSR" id="PIRSR627057-1"/>
    </source>
</evidence>
<comment type="cofactor">
    <cofactor evidence="12 13">
        <name>Zn(2+)</name>
        <dbReference type="ChEBI" id="CHEBI:29105"/>
    </cofactor>
    <text evidence="12 13">Binds 1 zinc ion per subunit.</text>
</comment>
<feature type="transmembrane region" description="Helical" evidence="14">
    <location>
        <begin position="294"/>
        <end position="317"/>
    </location>
</feature>
<accession>A0A0E2ZAF6</accession>
<dbReference type="CDD" id="cd07343">
    <property type="entry name" value="M48A_Zmpste24p_like"/>
    <property type="match status" value="1"/>
</dbReference>
<dbReference type="AlphaFoldDB" id="A0A0E2ZAF6"/>
<keyword evidence="7 12" id="KW-0862">Zinc</keyword>
<dbReference type="FunFam" id="3.30.2010.10:FF:000002">
    <property type="entry name" value="CAAX prenyl protease"/>
    <property type="match status" value="1"/>
</dbReference>
<feature type="transmembrane region" description="Helical" evidence="14">
    <location>
        <begin position="102"/>
        <end position="121"/>
    </location>
</feature>
<feature type="binding site" evidence="12">
    <location>
        <position position="284"/>
    </location>
    <ligand>
        <name>Zn(2+)</name>
        <dbReference type="ChEBI" id="CHEBI:29105"/>
        <note>catalytic</note>
    </ligand>
</feature>
<keyword evidence="9 13" id="KW-0482">Metalloprotease</keyword>
<proteinExistence type="inferred from homology"/>
<gene>
    <name evidence="17" type="ORF">IB75_01745</name>
</gene>
<keyword evidence="2 13" id="KW-0645">Protease</keyword>
<feature type="transmembrane region" description="Helical" evidence="14">
    <location>
        <begin position="329"/>
        <end position="350"/>
    </location>
</feature>
<keyword evidence="5 13" id="KW-0378">Hydrolase</keyword>
<feature type="binding site" evidence="12">
    <location>
        <position position="358"/>
    </location>
    <ligand>
        <name>Zn(2+)</name>
        <dbReference type="ChEBI" id="CHEBI:29105"/>
        <note>catalytic</note>
    </ligand>
</feature>
<keyword evidence="8 14" id="KW-1133">Transmembrane helix</keyword>